<dbReference type="PRINTS" id="PR00081">
    <property type="entry name" value="GDHRDH"/>
</dbReference>
<dbReference type="Gene3D" id="3.40.50.720">
    <property type="entry name" value="NAD(P)-binding Rossmann-like Domain"/>
    <property type="match status" value="1"/>
</dbReference>
<dbReference type="SUPFAM" id="SSF51735">
    <property type="entry name" value="NAD(P)-binding Rossmann-fold domains"/>
    <property type="match status" value="1"/>
</dbReference>
<dbReference type="CDD" id="cd05233">
    <property type="entry name" value="SDR_c"/>
    <property type="match status" value="1"/>
</dbReference>
<dbReference type="Pfam" id="PF00106">
    <property type="entry name" value="adh_short"/>
    <property type="match status" value="1"/>
</dbReference>
<dbReference type="GO" id="GO:0016491">
    <property type="term" value="F:oxidoreductase activity"/>
    <property type="evidence" value="ECO:0007669"/>
    <property type="project" value="UniProtKB-KW"/>
</dbReference>
<accession>A0A9D2CQS6</accession>
<dbReference type="InterPro" id="IPR002347">
    <property type="entry name" value="SDR_fam"/>
</dbReference>
<comment type="similarity">
    <text evidence="1">Belongs to the short-chain dehydrogenases/reductases (SDR) family.</text>
</comment>
<dbReference type="GO" id="GO:0016020">
    <property type="term" value="C:membrane"/>
    <property type="evidence" value="ECO:0007669"/>
    <property type="project" value="TreeGrafter"/>
</dbReference>
<dbReference type="PROSITE" id="PS00061">
    <property type="entry name" value="ADH_SHORT"/>
    <property type="match status" value="1"/>
</dbReference>
<dbReference type="Proteomes" id="UP000886750">
    <property type="component" value="Unassembled WGS sequence"/>
</dbReference>
<dbReference type="PANTHER" id="PTHR44196">
    <property type="entry name" value="DEHYDROGENASE/REDUCTASE SDR FAMILY MEMBER 7B"/>
    <property type="match status" value="1"/>
</dbReference>
<evidence type="ECO:0000256" key="2">
    <source>
        <dbReference type="ARBA" id="ARBA00023002"/>
    </source>
</evidence>
<dbReference type="AlphaFoldDB" id="A0A9D2CQS6"/>
<name>A0A9D2CQS6_9FIRM</name>
<organism evidence="3 4">
    <name type="scientific">Candidatus Borkfalkia excrementigallinarum</name>
    <dbReference type="NCBI Taxonomy" id="2838506"/>
    <lineage>
        <taxon>Bacteria</taxon>
        <taxon>Bacillati</taxon>
        <taxon>Bacillota</taxon>
        <taxon>Clostridia</taxon>
        <taxon>Christensenellales</taxon>
        <taxon>Christensenellaceae</taxon>
        <taxon>Candidatus Borkfalkia</taxon>
    </lineage>
</organism>
<keyword evidence="2" id="KW-0560">Oxidoreductase</keyword>
<sequence length="267" mass="29578">MAEQKKGITLISGATGGLGRAFVIECAKEGVPLFLTGRSEEKLAALRAELSEKFPAVRADSFACDLADEGSRAALFSYIVQKGYIVSRLCNVAGADIQKAFERYTQEKIVFQCRVNFEAAVSLAKFALDNRAEGLEIVTVSSISGVYPMPYFALYSATKKAATQFFSALREEWRGRNVRITSVEPGGIYTRPDIVQSIEGQGLWGKLSAKSPEYVAKKSLSAVRRGKRLLRPGFWNKFIAVVPKIFPLGVRMRFIARRWGKLEKDAF</sequence>
<gene>
    <name evidence="3" type="ORF">H9729_01750</name>
</gene>
<evidence type="ECO:0000313" key="4">
    <source>
        <dbReference type="Proteomes" id="UP000886750"/>
    </source>
</evidence>
<protein>
    <submittedName>
        <fullName evidence="3">SDR family NAD(P)-dependent oxidoreductase</fullName>
    </submittedName>
</protein>
<evidence type="ECO:0000313" key="3">
    <source>
        <dbReference type="EMBL" id="HIY96389.1"/>
    </source>
</evidence>
<evidence type="ECO:0000256" key="1">
    <source>
        <dbReference type="ARBA" id="ARBA00006484"/>
    </source>
</evidence>
<reference evidence="3" key="1">
    <citation type="journal article" date="2021" name="PeerJ">
        <title>Extensive microbial diversity within the chicken gut microbiome revealed by metagenomics and culture.</title>
        <authorList>
            <person name="Gilroy R."/>
            <person name="Ravi A."/>
            <person name="Getino M."/>
            <person name="Pursley I."/>
            <person name="Horton D.L."/>
            <person name="Alikhan N.F."/>
            <person name="Baker D."/>
            <person name="Gharbi K."/>
            <person name="Hall N."/>
            <person name="Watson M."/>
            <person name="Adriaenssens E.M."/>
            <person name="Foster-Nyarko E."/>
            <person name="Jarju S."/>
            <person name="Secka A."/>
            <person name="Antonio M."/>
            <person name="Oren A."/>
            <person name="Chaudhuri R.R."/>
            <person name="La Ragione R."/>
            <person name="Hildebrand F."/>
            <person name="Pallen M.J."/>
        </authorList>
    </citation>
    <scope>NUCLEOTIDE SEQUENCE</scope>
    <source>
        <strain evidence="3">1345</strain>
    </source>
</reference>
<dbReference type="InterPro" id="IPR036291">
    <property type="entry name" value="NAD(P)-bd_dom_sf"/>
</dbReference>
<dbReference type="EMBL" id="DXCQ01000020">
    <property type="protein sequence ID" value="HIY96389.1"/>
    <property type="molecule type" value="Genomic_DNA"/>
</dbReference>
<reference evidence="3" key="2">
    <citation type="submission" date="2021-04" db="EMBL/GenBank/DDBJ databases">
        <authorList>
            <person name="Gilroy R."/>
        </authorList>
    </citation>
    <scope>NUCLEOTIDE SEQUENCE</scope>
    <source>
        <strain evidence="3">1345</strain>
    </source>
</reference>
<dbReference type="PANTHER" id="PTHR44196:SF1">
    <property type="entry name" value="DEHYDROGENASE_REDUCTASE SDR FAMILY MEMBER 7B"/>
    <property type="match status" value="1"/>
</dbReference>
<comment type="caution">
    <text evidence="3">The sequence shown here is derived from an EMBL/GenBank/DDBJ whole genome shotgun (WGS) entry which is preliminary data.</text>
</comment>
<dbReference type="InterPro" id="IPR020904">
    <property type="entry name" value="Sc_DH/Rdtase_CS"/>
</dbReference>
<proteinExistence type="inferred from homology"/>